<keyword evidence="3" id="KW-1185">Reference proteome</keyword>
<dbReference type="AlphaFoldDB" id="A0A1Y1IA67"/>
<feature type="compositionally biased region" description="Gly residues" evidence="1">
    <location>
        <begin position="80"/>
        <end position="91"/>
    </location>
</feature>
<dbReference type="Proteomes" id="UP000054558">
    <property type="component" value="Unassembled WGS sequence"/>
</dbReference>
<name>A0A1Y1IA67_KLENI</name>
<proteinExistence type="predicted"/>
<feature type="compositionally biased region" description="Low complexity" evidence="1">
    <location>
        <begin position="48"/>
        <end position="79"/>
    </location>
</feature>
<feature type="compositionally biased region" description="Low complexity" evidence="1">
    <location>
        <begin position="17"/>
        <end position="40"/>
    </location>
</feature>
<feature type="region of interest" description="Disordered" evidence="1">
    <location>
        <begin position="119"/>
        <end position="175"/>
    </location>
</feature>
<feature type="region of interest" description="Disordered" evidence="1">
    <location>
        <begin position="1"/>
        <end position="106"/>
    </location>
</feature>
<sequence>MLAEKLPNSGVPADVFSPSRSVSPVLRSVSPSSARRVVGSPVGGGPLGRSASRRAAVSSAGSMGSRYGSPLSPTSTRYGSPGGSPGSGCGSGRDSMDTWRVKSGPLTKTMECTFTVRPRPGHVADATSPSAKVTFPGGRGGYARTVEELTSPPGKGSPGKGFRDLPRWGSRDSAE</sequence>
<reference evidence="2 3" key="1">
    <citation type="journal article" date="2014" name="Nat. Commun.">
        <title>Klebsormidium flaccidum genome reveals primary factors for plant terrestrial adaptation.</title>
        <authorList>
            <person name="Hori K."/>
            <person name="Maruyama F."/>
            <person name="Fujisawa T."/>
            <person name="Togashi T."/>
            <person name="Yamamoto N."/>
            <person name="Seo M."/>
            <person name="Sato S."/>
            <person name="Yamada T."/>
            <person name="Mori H."/>
            <person name="Tajima N."/>
            <person name="Moriyama T."/>
            <person name="Ikeuchi M."/>
            <person name="Watanabe M."/>
            <person name="Wada H."/>
            <person name="Kobayashi K."/>
            <person name="Saito M."/>
            <person name="Masuda T."/>
            <person name="Sasaki-Sekimoto Y."/>
            <person name="Mashiguchi K."/>
            <person name="Awai K."/>
            <person name="Shimojima M."/>
            <person name="Masuda S."/>
            <person name="Iwai M."/>
            <person name="Nobusawa T."/>
            <person name="Narise T."/>
            <person name="Kondo S."/>
            <person name="Saito H."/>
            <person name="Sato R."/>
            <person name="Murakawa M."/>
            <person name="Ihara Y."/>
            <person name="Oshima-Yamada Y."/>
            <person name="Ohtaka K."/>
            <person name="Satoh M."/>
            <person name="Sonobe K."/>
            <person name="Ishii M."/>
            <person name="Ohtani R."/>
            <person name="Kanamori-Sato M."/>
            <person name="Honoki R."/>
            <person name="Miyazaki D."/>
            <person name="Mochizuki H."/>
            <person name="Umetsu J."/>
            <person name="Higashi K."/>
            <person name="Shibata D."/>
            <person name="Kamiya Y."/>
            <person name="Sato N."/>
            <person name="Nakamura Y."/>
            <person name="Tabata S."/>
            <person name="Ida S."/>
            <person name="Kurokawa K."/>
            <person name="Ohta H."/>
        </authorList>
    </citation>
    <scope>NUCLEOTIDE SEQUENCE [LARGE SCALE GENOMIC DNA]</scope>
    <source>
        <strain evidence="2 3">NIES-2285</strain>
    </source>
</reference>
<gene>
    <name evidence="2" type="ORF">KFL_003830030</name>
</gene>
<protein>
    <submittedName>
        <fullName evidence="2">Uncharacterized protein</fullName>
    </submittedName>
</protein>
<evidence type="ECO:0000256" key="1">
    <source>
        <dbReference type="SAM" id="MobiDB-lite"/>
    </source>
</evidence>
<dbReference type="EMBL" id="DF237332">
    <property type="protein sequence ID" value="GAQ87854.1"/>
    <property type="molecule type" value="Genomic_DNA"/>
</dbReference>
<evidence type="ECO:0000313" key="3">
    <source>
        <dbReference type="Proteomes" id="UP000054558"/>
    </source>
</evidence>
<evidence type="ECO:0000313" key="2">
    <source>
        <dbReference type="EMBL" id="GAQ87854.1"/>
    </source>
</evidence>
<organism evidence="2 3">
    <name type="scientific">Klebsormidium nitens</name>
    <name type="common">Green alga</name>
    <name type="synonym">Ulothrix nitens</name>
    <dbReference type="NCBI Taxonomy" id="105231"/>
    <lineage>
        <taxon>Eukaryota</taxon>
        <taxon>Viridiplantae</taxon>
        <taxon>Streptophyta</taxon>
        <taxon>Klebsormidiophyceae</taxon>
        <taxon>Klebsormidiales</taxon>
        <taxon>Klebsormidiaceae</taxon>
        <taxon>Klebsormidium</taxon>
    </lineage>
</organism>
<accession>A0A1Y1IA67</accession>
<feature type="compositionally biased region" description="Basic and acidic residues" evidence="1">
    <location>
        <begin position="161"/>
        <end position="175"/>
    </location>
</feature>